<gene>
    <name evidence="1" type="ORF">SAMN05192549_112137</name>
</gene>
<dbReference type="InterPro" id="IPR011990">
    <property type="entry name" value="TPR-like_helical_dom_sf"/>
</dbReference>
<dbReference type="Gene3D" id="1.25.40.10">
    <property type="entry name" value="Tetratricopeptide repeat domain"/>
    <property type="match status" value="2"/>
</dbReference>
<dbReference type="SUPFAM" id="SSF81901">
    <property type="entry name" value="HCP-like"/>
    <property type="match status" value="2"/>
</dbReference>
<proteinExistence type="predicted"/>
<dbReference type="SMART" id="SM00671">
    <property type="entry name" value="SEL1"/>
    <property type="match status" value="4"/>
</dbReference>
<dbReference type="EMBL" id="FRCX01000012">
    <property type="protein sequence ID" value="SHN68248.1"/>
    <property type="molecule type" value="Genomic_DNA"/>
</dbReference>
<organism evidence="1 2">
    <name type="scientific">Duganella sacchari</name>
    <dbReference type="NCBI Taxonomy" id="551987"/>
    <lineage>
        <taxon>Bacteria</taxon>
        <taxon>Pseudomonadati</taxon>
        <taxon>Pseudomonadota</taxon>
        <taxon>Betaproteobacteria</taxon>
        <taxon>Burkholderiales</taxon>
        <taxon>Oxalobacteraceae</taxon>
        <taxon>Telluria group</taxon>
        <taxon>Duganella</taxon>
    </lineage>
</organism>
<dbReference type="PANTHER" id="PTHR11102:SF160">
    <property type="entry name" value="ERAD-ASSOCIATED E3 UBIQUITIN-PROTEIN LIGASE COMPONENT HRD3"/>
    <property type="match status" value="1"/>
</dbReference>
<dbReference type="STRING" id="551987.SAMN05192549_112137"/>
<keyword evidence="2" id="KW-1185">Reference proteome</keyword>
<evidence type="ECO:0000313" key="2">
    <source>
        <dbReference type="Proteomes" id="UP000184339"/>
    </source>
</evidence>
<dbReference type="Pfam" id="PF08238">
    <property type="entry name" value="Sel1"/>
    <property type="match status" value="5"/>
</dbReference>
<accession>A0A1M7TC60</accession>
<dbReference type="AlphaFoldDB" id="A0A1M7TC60"/>
<dbReference type="PANTHER" id="PTHR11102">
    <property type="entry name" value="SEL-1-LIKE PROTEIN"/>
    <property type="match status" value="1"/>
</dbReference>
<reference evidence="2" key="1">
    <citation type="submission" date="2016-11" db="EMBL/GenBank/DDBJ databases">
        <authorList>
            <person name="Varghese N."/>
            <person name="Submissions S."/>
        </authorList>
    </citation>
    <scope>NUCLEOTIDE SEQUENCE [LARGE SCALE GENOMIC DNA]</scope>
    <source>
        <strain evidence="2">Sac-22</strain>
    </source>
</reference>
<dbReference type="InterPro" id="IPR006597">
    <property type="entry name" value="Sel1-like"/>
</dbReference>
<evidence type="ECO:0000313" key="1">
    <source>
        <dbReference type="EMBL" id="SHN68248.1"/>
    </source>
</evidence>
<dbReference type="Proteomes" id="UP000184339">
    <property type="component" value="Unassembled WGS sequence"/>
</dbReference>
<dbReference type="InterPro" id="IPR050767">
    <property type="entry name" value="Sel1_AlgK"/>
</dbReference>
<evidence type="ECO:0008006" key="3">
    <source>
        <dbReference type="Google" id="ProtNLM"/>
    </source>
</evidence>
<protein>
    <recommendedName>
        <fullName evidence="3">TPR repeat</fullName>
    </recommendedName>
</protein>
<sequence>MAPQTTQRCPPLSMNRIHKETMANREELGIIRGARAGDADCQLALGKLYLFGGAGLPLNMPTALHWLSRAARQEQAEAWRLIGSHIPYDIARNCLPDVLRWYERAYDAGIEHAGLVLAQLVLQHPAQAGATALHDKAQQALEVAARAGLTEAQWLLTQPHGGGPLNPAAAAPRRVRPVAVRRPAPQMWCADNAIAAADYQRLDQLWQQEPTAFLQAARPLLGPLLAAAPADAEAARATDWLPGPQQLNLLARCADLLPPADLDAELHQCRELAAYAGERSAQLALGLWFARMDGDGKRQSNGIAAVNFKRAIRWLTLAGEQGLADAWYALSRIYLKPEFSQRCVAEAQSYLERAAEMGHCGAQLECGMYAWRNRRTDEYSDVRAAYWLQKAAAQGCAEAETALARVAAAPKEAGWMASLLACLTRELLESQPLLAARLELAALFGLSRAEALLLDVKAADQGHCLVVDIRASYGRSKRRLVLLRTARERQALDRIVRLFESIDSGPDGLEGNYRQRLYRLKTWLPAVGDDDLLAA</sequence>
<name>A0A1M7TC60_9BURK</name>